<proteinExistence type="predicted"/>
<reference evidence="1 2" key="1">
    <citation type="submission" date="2014-01" db="EMBL/GenBank/DDBJ databases">
        <title>Draft genome sequencing of Bacillus alcalophilus CGMCC 1.3604.</title>
        <authorList>
            <person name="Yang J."/>
            <person name="Diao L."/>
            <person name="Yang S."/>
        </authorList>
    </citation>
    <scope>NUCLEOTIDE SEQUENCE [LARGE SCALE GENOMIC DNA]</scope>
    <source>
        <strain evidence="1 2">CGMCC 1.3604</strain>
    </source>
</reference>
<dbReference type="Proteomes" id="UP000297014">
    <property type="component" value="Unassembled WGS sequence"/>
</dbReference>
<dbReference type="AlphaFoldDB" id="A0A4S4K3L7"/>
<name>A0A4S4K3L7_ALKAL</name>
<sequence length="54" mass="6468">MHFEFNPEITLLLIDESDELVTMHYIDHSWTMQKIGPRPPFYTNPVYQSDFPLI</sequence>
<accession>A0A4S4K3L7</accession>
<organism evidence="1 2">
    <name type="scientific">Alkalihalobacillus alcalophilus ATCC 27647 = CGMCC 1.3604</name>
    <dbReference type="NCBI Taxonomy" id="1218173"/>
    <lineage>
        <taxon>Bacteria</taxon>
        <taxon>Bacillati</taxon>
        <taxon>Bacillota</taxon>
        <taxon>Bacilli</taxon>
        <taxon>Bacillales</taxon>
        <taxon>Bacillaceae</taxon>
        <taxon>Alkalihalobacillus</taxon>
    </lineage>
</organism>
<gene>
    <name evidence="1" type="ORF">AJ85_13780</name>
</gene>
<comment type="caution">
    <text evidence="1">The sequence shown here is derived from an EMBL/GenBank/DDBJ whole genome shotgun (WGS) entry which is preliminary data.</text>
</comment>
<dbReference type="EMBL" id="JALP01000009">
    <property type="protein sequence ID" value="THG92241.1"/>
    <property type="molecule type" value="Genomic_DNA"/>
</dbReference>
<evidence type="ECO:0000313" key="1">
    <source>
        <dbReference type="EMBL" id="THG92241.1"/>
    </source>
</evidence>
<dbReference type="RefSeq" id="WP_003321906.1">
    <property type="nucleotide sequence ID" value="NZ_ALPT02000028.1"/>
</dbReference>
<protein>
    <submittedName>
        <fullName evidence="1">Uncharacterized protein</fullName>
    </submittedName>
</protein>
<evidence type="ECO:0000313" key="2">
    <source>
        <dbReference type="Proteomes" id="UP000297014"/>
    </source>
</evidence>